<protein>
    <submittedName>
        <fullName evidence="1">Uncharacterized protein</fullName>
    </submittedName>
</protein>
<evidence type="ECO:0000313" key="2">
    <source>
        <dbReference type="Proteomes" id="UP000308489"/>
    </source>
</evidence>
<gene>
    <name evidence="1" type="ORF">NCTC503_02674</name>
</gene>
<dbReference type="InterPro" id="IPR045633">
    <property type="entry name" value="DUF6414"/>
</dbReference>
<name>A0A4U9RYN5_HATHI</name>
<proteinExistence type="predicted"/>
<accession>A0A4U9RYN5</accession>
<keyword evidence="2" id="KW-1185">Reference proteome</keyword>
<organism evidence="1 2">
    <name type="scientific">Hathewaya histolytica</name>
    <name type="common">Clostridium histolyticum</name>
    <dbReference type="NCBI Taxonomy" id="1498"/>
    <lineage>
        <taxon>Bacteria</taxon>
        <taxon>Bacillati</taxon>
        <taxon>Bacillota</taxon>
        <taxon>Clostridia</taxon>
        <taxon>Eubacteriales</taxon>
        <taxon>Clostridiaceae</taxon>
        <taxon>Hathewaya</taxon>
    </lineage>
</organism>
<dbReference type="OrthoDB" id="1891779at2"/>
<dbReference type="AlphaFoldDB" id="A0A4U9RYN5"/>
<dbReference type="KEGG" id="hhw:NCTC503_02674"/>
<dbReference type="EMBL" id="LR590481">
    <property type="protein sequence ID" value="VTQ96273.1"/>
    <property type="molecule type" value="Genomic_DNA"/>
</dbReference>
<evidence type="ECO:0000313" key="1">
    <source>
        <dbReference type="EMBL" id="VTQ96273.1"/>
    </source>
</evidence>
<dbReference type="Proteomes" id="UP000308489">
    <property type="component" value="Chromosome 1"/>
</dbReference>
<reference evidence="1 2" key="1">
    <citation type="submission" date="2019-05" db="EMBL/GenBank/DDBJ databases">
        <authorList>
            <consortium name="Pathogen Informatics"/>
        </authorList>
    </citation>
    <scope>NUCLEOTIDE SEQUENCE [LARGE SCALE GENOMIC DNA]</scope>
    <source>
        <strain evidence="1 2">NCTC503</strain>
    </source>
</reference>
<sequence length="279" mass="32799">MSGIAFIPLYLNSKIINNLFTIIIEEFSQSQTHSVKEQVVLNIDTPLSEIVQGKYTQGDLRLQVSNEFSKEATEERKVKIISIFIKLMKLLRTNKILKEIRDTEEINDINIGDYITFSCELIEDPIISYFKDVEQKQRFHSYMQELGSETQKNQTISGAKEFLRSYEEETCNKVLIRNCINKNTNFILRIEKSCIETNFNYLFLGPVTVVGKVINILDNKDIYRSDLYSSKFYRYFLKDNLNSRNIYNNMGVHFNNLNKYIFSQDIERFVEVIPLSIYF</sequence>
<dbReference type="Pfam" id="PF19952">
    <property type="entry name" value="DUF6414"/>
    <property type="match status" value="1"/>
</dbReference>
<dbReference type="RefSeq" id="WP_138211154.1">
    <property type="nucleotide sequence ID" value="NZ_CBCRUQ010000007.1"/>
</dbReference>